<dbReference type="AlphaFoldDB" id="A0A9D1PFX9"/>
<reference evidence="1" key="2">
    <citation type="submission" date="2021-04" db="EMBL/GenBank/DDBJ databases">
        <authorList>
            <person name="Gilroy R."/>
        </authorList>
    </citation>
    <scope>NUCLEOTIDE SEQUENCE</scope>
    <source>
        <strain evidence="1">CHK193-4272</strain>
    </source>
</reference>
<evidence type="ECO:0000313" key="1">
    <source>
        <dbReference type="EMBL" id="HIV61398.1"/>
    </source>
</evidence>
<organism evidence="1 2">
    <name type="scientific">Candidatus Butyricicoccus avistercoris</name>
    <dbReference type="NCBI Taxonomy" id="2838518"/>
    <lineage>
        <taxon>Bacteria</taxon>
        <taxon>Bacillati</taxon>
        <taxon>Bacillota</taxon>
        <taxon>Clostridia</taxon>
        <taxon>Eubacteriales</taxon>
        <taxon>Butyricicoccaceae</taxon>
        <taxon>Butyricicoccus</taxon>
    </lineage>
</organism>
<gene>
    <name evidence="1" type="ORF">H9746_00885</name>
</gene>
<sequence length="115" mass="12877">MGITEAENDGLLDLIINNVEYKVLNETNTVLPMPEGLESIAVYMAIGEYLSFKKTSGQLESIDLELAVKQIQEGDTNIQYAIGEGSQTPEQRLDSLITLLSNRASELIKYRRLVW</sequence>
<comment type="caution">
    <text evidence="1">The sequence shown here is derived from an EMBL/GenBank/DDBJ whole genome shotgun (WGS) entry which is preliminary data.</text>
</comment>
<name>A0A9D1PFX9_9FIRM</name>
<evidence type="ECO:0000313" key="2">
    <source>
        <dbReference type="Proteomes" id="UP000886808"/>
    </source>
</evidence>
<proteinExistence type="predicted"/>
<reference evidence="1" key="1">
    <citation type="journal article" date="2021" name="PeerJ">
        <title>Extensive microbial diversity within the chicken gut microbiome revealed by metagenomics and culture.</title>
        <authorList>
            <person name="Gilroy R."/>
            <person name="Ravi A."/>
            <person name="Getino M."/>
            <person name="Pursley I."/>
            <person name="Horton D.L."/>
            <person name="Alikhan N.F."/>
            <person name="Baker D."/>
            <person name="Gharbi K."/>
            <person name="Hall N."/>
            <person name="Watson M."/>
            <person name="Adriaenssens E.M."/>
            <person name="Foster-Nyarko E."/>
            <person name="Jarju S."/>
            <person name="Secka A."/>
            <person name="Antonio M."/>
            <person name="Oren A."/>
            <person name="Chaudhuri R.R."/>
            <person name="La Ragione R."/>
            <person name="Hildebrand F."/>
            <person name="Pallen M.J."/>
        </authorList>
    </citation>
    <scope>NUCLEOTIDE SEQUENCE</scope>
    <source>
        <strain evidence="1">CHK193-4272</strain>
    </source>
</reference>
<dbReference type="EMBL" id="DXIE01000007">
    <property type="protein sequence ID" value="HIV61398.1"/>
    <property type="molecule type" value="Genomic_DNA"/>
</dbReference>
<accession>A0A9D1PFX9</accession>
<protein>
    <submittedName>
        <fullName evidence="1">Uncharacterized protein</fullName>
    </submittedName>
</protein>
<dbReference type="Proteomes" id="UP000886808">
    <property type="component" value="Unassembled WGS sequence"/>
</dbReference>